<dbReference type="Proteomes" id="UP000177390">
    <property type="component" value="Unassembled WGS sequence"/>
</dbReference>
<dbReference type="EMBL" id="MFAH01000034">
    <property type="protein sequence ID" value="OGD71124.1"/>
    <property type="molecule type" value="Genomic_DNA"/>
</dbReference>
<proteinExistence type="predicted"/>
<dbReference type="AlphaFoldDB" id="A0A1F5EVF2"/>
<evidence type="ECO:0000313" key="2">
    <source>
        <dbReference type="Proteomes" id="UP000177390"/>
    </source>
</evidence>
<gene>
    <name evidence="1" type="ORF">A3D09_02025</name>
</gene>
<organism evidence="1 2">
    <name type="scientific">Candidatus Collierbacteria bacterium RIFCSPHIGHO2_02_FULL_49_10</name>
    <dbReference type="NCBI Taxonomy" id="1817723"/>
    <lineage>
        <taxon>Bacteria</taxon>
        <taxon>Candidatus Collieribacteriota</taxon>
    </lineage>
</organism>
<evidence type="ECO:0000313" key="1">
    <source>
        <dbReference type="EMBL" id="OGD71124.1"/>
    </source>
</evidence>
<accession>A0A1F5EVF2</accession>
<reference evidence="1 2" key="1">
    <citation type="journal article" date="2016" name="Nat. Commun.">
        <title>Thousands of microbial genomes shed light on interconnected biogeochemical processes in an aquifer system.</title>
        <authorList>
            <person name="Anantharaman K."/>
            <person name="Brown C.T."/>
            <person name="Hug L.A."/>
            <person name="Sharon I."/>
            <person name="Castelle C.J."/>
            <person name="Probst A.J."/>
            <person name="Thomas B.C."/>
            <person name="Singh A."/>
            <person name="Wilkins M.J."/>
            <person name="Karaoz U."/>
            <person name="Brodie E.L."/>
            <person name="Williams K.H."/>
            <person name="Hubbard S.S."/>
            <person name="Banfield J.F."/>
        </authorList>
    </citation>
    <scope>NUCLEOTIDE SEQUENCE [LARGE SCALE GENOMIC DNA]</scope>
</reference>
<comment type="caution">
    <text evidence="1">The sequence shown here is derived from an EMBL/GenBank/DDBJ whole genome shotgun (WGS) entry which is preliminary data.</text>
</comment>
<name>A0A1F5EVF2_9BACT</name>
<sequence>MSHEQFAQRVREKLGHEISPLYIENLLDTKSPAELILWIQTSIAEYESTFMETAAFAESDWQHGPDQKSIFDLGLRIIEGRMKLYAFILEELRARVNAVEEKPERRILGKRTRRLRK</sequence>
<protein>
    <submittedName>
        <fullName evidence="1">Uncharacterized protein</fullName>
    </submittedName>
</protein>